<organism evidence="2 3">
    <name type="scientific">Cryphonectria parasitica (strain ATCC 38755 / EP155)</name>
    <dbReference type="NCBI Taxonomy" id="660469"/>
    <lineage>
        <taxon>Eukaryota</taxon>
        <taxon>Fungi</taxon>
        <taxon>Dikarya</taxon>
        <taxon>Ascomycota</taxon>
        <taxon>Pezizomycotina</taxon>
        <taxon>Sordariomycetes</taxon>
        <taxon>Sordariomycetidae</taxon>
        <taxon>Diaporthales</taxon>
        <taxon>Cryphonectriaceae</taxon>
        <taxon>Cryphonectria-Endothia species complex</taxon>
        <taxon>Cryphonectria</taxon>
    </lineage>
</organism>
<name>A0A9P5CMA0_CRYP1</name>
<comment type="caution">
    <text evidence="2">The sequence shown here is derived from an EMBL/GenBank/DDBJ whole genome shotgun (WGS) entry which is preliminary data.</text>
</comment>
<dbReference type="InterPro" id="IPR051678">
    <property type="entry name" value="AGP_Transferase"/>
</dbReference>
<evidence type="ECO:0000259" key="1">
    <source>
        <dbReference type="Pfam" id="PF01636"/>
    </source>
</evidence>
<dbReference type="Proteomes" id="UP000803844">
    <property type="component" value="Unassembled WGS sequence"/>
</dbReference>
<dbReference type="OrthoDB" id="4177236at2759"/>
<reference evidence="2" key="1">
    <citation type="journal article" date="2020" name="Phytopathology">
        <title>Genome sequence of the chestnut blight fungus Cryphonectria parasitica EP155: A fundamental resource for an archetypical invasive plant pathogen.</title>
        <authorList>
            <person name="Crouch J.A."/>
            <person name="Dawe A."/>
            <person name="Aerts A."/>
            <person name="Barry K."/>
            <person name="Churchill A.C.L."/>
            <person name="Grimwood J."/>
            <person name="Hillman B."/>
            <person name="Milgroom M.G."/>
            <person name="Pangilinan J."/>
            <person name="Smith M."/>
            <person name="Salamov A."/>
            <person name="Schmutz J."/>
            <person name="Yadav J."/>
            <person name="Grigoriev I.V."/>
            <person name="Nuss D."/>
        </authorList>
    </citation>
    <scope>NUCLEOTIDE SEQUENCE</scope>
    <source>
        <strain evidence="2">EP155</strain>
    </source>
</reference>
<dbReference type="InterPro" id="IPR011009">
    <property type="entry name" value="Kinase-like_dom_sf"/>
</dbReference>
<dbReference type="EMBL" id="MU032348">
    <property type="protein sequence ID" value="KAF3764149.1"/>
    <property type="molecule type" value="Genomic_DNA"/>
</dbReference>
<keyword evidence="3" id="KW-1185">Reference proteome</keyword>
<evidence type="ECO:0000313" key="3">
    <source>
        <dbReference type="Proteomes" id="UP000803844"/>
    </source>
</evidence>
<dbReference type="PANTHER" id="PTHR21310">
    <property type="entry name" value="AMINOGLYCOSIDE PHOSPHOTRANSFERASE-RELATED-RELATED"/>
    <property type="match status" value="1"/>
</dbReference>
<dbReference type="PANTHER" id="PTHR21310:SF39">
    <property type="entry name" value="AMINOGLYCOSIDE PHOSPHOTRANSFERASE DOMAIN-CONTAINING PROTEIN"/>
    <property type="match status" value="1"/>
</dbReference>
<protein>
    <recommendedName>
        <fullName evidence="1">Aminoglycoside phosphotransferase domain-containing protein</fullName>
    </recommendedName>
</protein>
<dbReference type="InterPro" id="IPR002575">
    <property type="entry name" value="Aminoglycoside_PTrfase"/>
</dbReference>
<feature type="domain" description="Aminoglycoside phosphotransferase" evidence="1">
    <location>
        <begin position="193"/>
        <end position="248"/>
    </location>
</feature>
<dbReference type="RefSeq" id="XP_040775110.1">
    <property type="nucleotide sequence ID" value="XM_040920529.1"/>
</dbReference>
<accession>A0A9P5CMA0</accession>
<dbReference type="GeneID" id="63837658"/>
<dbReference type="Pfam" id="PF01636">
    <property type="entry name" value="APH"/>
    <property type="match status" value="1"/>
</dbReference>
<proteinExistence type="predicted"/>
<dbReference type="AlphaFoldDB" id="A0A9P5CMA0"/>
<dbReference type="Gene3D" id="3.90.1200.10">
    <property type="match status" value="1"/>
</dbReference>
<dbReference type="SUPFAM" id="SSF56112">
    <property type="entry name" value="Protein kinase-like (PK-like)"/>
    <property type="match status" value="1"/>
</dbReference>
<gene>
    <name evidence="2" type="ORF">M406DRAFT_330500</name>
</gene>
<sequence length="253" mass="29137">MIYDDVESTAEIDYDYVARCSDTELSEYIGELRKTSEKNPHVIRVSEHYVSKSYRADELEDVKPAIERAISLGVRAPPIRRIVKRADVLECVQDRIDGPNLMNSWSSIGLFTTIRLAFQLRGMVQKMRTAKSPTAGSLGTGICHSFWIEDRHRLPVSPSARVIACVVNFWYNHKTFKQESRKTPQEHFESVDKPVAVEPLVFTHHDLAPRNLMVDSSKNLWLVDWDYAGWYPPYFEYAGMHNFGPPTTWSRLD</sequence>
<evidence type="ECO:0000313" key="2">
    <source>
        <dbReference type="EMBL" id="KAF3764149.1"/>
    </source>
</evidence>